<dbReference type="Gene3D" id="3.20.20.80">
    <property type="entry name" value="Glycosidases"/>
    <property type="match status" value="1"/>
</dbReference>
<keyword evidence="1" id="KW-0732">Signal</keyword>
<evidence type="ECO:0000259" key="3">
    <source>
        <dbReference type="Pfam" id="PF16586"/>
    </source>
</evidence>
<dbReference type="SUPFAM" id="SSF51445">
    <property type="entry name" value="(Trans)glycosidases"/>
    <property type="match status" value="1"/>
</dbReference>
<dbReference type="InterPro" id="IPR024749">
    <property type="entry name" value="Collagen-bd_put"/>
</dbReference>
<accession>A0A1F5YYQ3</accession>
<reference evidence="4 5" key="1">
    <citation type="journal article" date="2016" name="Nat. Commun.">
        <title>Thousands of microbial genomes shed light on interconnected biogeochemical processes in an aquifer system.</title>
        <authorList>
            <person name="Anantharaman K."/>
            <person name="Brown C.T."/>
            <person name="Hug L.A."/>
            <person name="Sharon I."/>
            <person name="Castelle C.J."/>
            <person name="Probst A.J."/>
            <person name="Thomas B.C."/>
            <person name="Singh A."/>
            <person name="Wilkins M.J."/>
            <person name="Karaoz U."/>
            <person name="Brodie E.L."/>
            <person name="Williams K.H."/>
            <person name="Hubbard S.S."/>
            <person name="Banfield J.F."/>
        </authorList>
    </citation>
    <scope>NUCLEOTIDE SEQUENCE [LARGE SCALE GENOMIC DNA]</scope>
</reference>
<proteinExistence type="predicted"/>
<evidence type="ECO:0000313" key="4">
    <source>
        <dbReference type="EMBL" id="OGG05265.1"/>
    </source>
</evidence>
<evidence type="ECO:0008006" key="6">
    <source>
        <dbReference type="Google" id="ProtNLM"/>
    </source>
</evidence>
<dbReference type="EMBL" id="MFIX01000071">
    <property type="protein sequence ID" value="OGG05265.1"/>
    <property type="molecule type" value="Genomic_DNA"/>
</dbReference>
<dbReference type="Gene3D" id="2.60.40.10">
    <property type="entry name" value="Immunoglobulins"/>
    <property type="match status" value="1"/>
</dbReference>
<gene>
    <name evidence="4" type="ORF">A3F83_14185</name>
</gene>
<dbReference type="InterPro" id="IPR032260">
    <property type="entry name" value="DUF5060"/>
</dbReference>
<name>A0A1F5YYQ3_9BACT</name>
<evidence type="ECO:0000259" key="2">
    <source>
        <dbReference type="Pfam" id="PF12904"/>
    </source>
</evidence>
<dbReference type="InterPro" id="IPR013783">
    <property type="entry name" value="Ig-like_fold"/>
</dbReference>
<organism evidence="4 5">
    <name type="scientific">Candidatus Glassbacteria bacterium RIFCSPLOWO2_12_FULL_58_11</name>
    <dbReference type="NCBI Taxonomy" id="1817867"/>
    <lineage>
        <taxon>Bacteria</taxon>
        <taxon>Candidatus Glassiibacteriota</taxon>
    </lineage>
</organism>
<dbReference type="Pfam" id="PF16586">
    <property type="entry name" value="DUF5060"/>
    <property type="match status" value="1"/>
</dbReference>
<dbReference type="STRING" id="1817867.A3F83_14185"/>
<feature type="domain" description="DUF5060" evidence="3">
    <location>
        <begin position="37"/>
        <end position="104"/>
    </location>
</feature>
<feature type="domain" description="Putative collagen-binding" evidence="2">
    <location>
        <begin position="497"/>
        <end position="567"/>
    </location>
</feature>
<comment type="caution">
    <text evidence="4">The sequence shown here is derived from an EMBL/GenBank/DDBJ whole genome shotgun (WGS) entry which is preliminary data.</text>
</comment>
<evidence type="ECO:0000313" key="5">
    <source>
        <dbReference type="Proteomes" id="UP000179129"/>
    </source>
</evidence>
<dbReference type="InterPro" id="IPR017853">
    <property type="entry name" value="GH"/>
</dbReference>
<evidence type="ECO:0000256" key="1">
    <source>
        <dbReference type="SAM" id="SignalP"/>
    </source>
</evidence>
<sequence>MWKKAICLSAVLDIMLLGVSCAPPQQAPPQVEQKMRVPLYGMFETFVENTRVYHNPFSETELRARFTSPSGRGVNYFGFYDGGNTWRQRFMPDEPGTWLYNLSFSDGAPGAMGVFECVAAGAKPGPWKPDPENPRWLLSADGNRFAPVAVFADCYLTPLDWKDAIQWCKEKGFNTLVTPTFNTRFWAEEWDNLTAFALQPGELKRIVDYDRYNLQMWGQWDDMIRTAGLAGIYIGAFEGPCGKYGGQENGKYPPNELVFSPAMRDRFDTERNKRIIRYLIARQGAFWNLAYWSLGNTEVFRHCVADEREFIEYGEYFASAAPFGRLLTAQDCEQVHGENRRWLSGLNIPASRKLNTVQTAAGNYDNPEWTKAGPNNQLALDAWGRPPQYGGFPVLSTEGLWEGQGRAKKPLRVIWGFLAAGAHAVWADWNYENADNTFGSIGRCWSPVKPLEKHLFRTSDLGANCSGDEELPIALEHLKTYQYWKMKPHNELVAGGAEAYCLAEPGSQYMIYAPEGGTVKLDLNSAPGPFTARWLDPRQGTYTEPERFEGGAARSFAAPGNEDWVLSVTPAK</sequence>
<protein>
    <recommendedName>
        <fullName evidence="6">DUF5060 domain-containing protein</fullName>
    </recommendedName>
</protein>
<dbReference type="Proteomes" id="UP000179129">
    <property type="component" value="Unassembled WGS sequence"/>
</dbReference>
<dbReference type="AlphaFoldDB" id="A0A1F5YYQ3"/>
<feature type="signal peptide" evidence="1">
    <location>
        <begin position="1"/>
        <end position="27"/>
    </location>
</feature>
<feature type="chain" id="PRO_5009522748" description="DUF5060 domain-containing protein" evidence="1">
    <location>
        <begin position="28"/>
        <end position="572"/>
    </location>
</feature>
<dbReference type="Pfam" id="PF12904">
    <property type="entry name" value="Collagen_bind_2"/>
    <property type="match status" value="1"/>
</dbReference>